<dbReference type="InterPro" id="IPR037143">
    <property type="entry name" value="4-PPantetheinyl_Trfase_dom_sf"/>
</dbReference>
<evidence type="ECO:0000256" key="5">
    <source>
        <dbReference type="ARBA" id="ARBA00022842"/>
    </source>
</evidence>
<dbReference type="OrthoDB" id="517356at2"/>
<dbReference type="AlphaFoldDB" id="A0A143DEG5"/>
<comment type="function">
    <text evidence="8">Transfers the 4'-phosphopantetheine moiety from coenzyme A to a Ser of acyl-carrier-protein.</text>
</comment>
<keyword evidence="6 8" id="KW-0443">Lipid metabolism</keyword>
<feature type="binding site" evidence="8">
    <location>
        <position position="61"/>
    </location>
    <ligand>
        <name>Mg(2+)</name>
        <dbReference type="ChEBI" id="CHEBI:18420"/>
    </ligand>
</feature>
<dbReference type="GO" id="GO:0006633">
    <property type="term" value="P:fatty acid biosynthetic process"/>
    <property type="evidence" value="ECO:0007669"/>
    <property type="project" value="UniProtKB-UniRule"/>
</dbReference>
<evidence type="ECO:0000313" key="10">
    <source>
        <dbReference type="EMBL" id="AMW35125.1"/>
    </source>
</evidence>
<comment type="subcellular location">
    <subcellularLocation>
        <location evidence="8">Cytoplasm</location>
    </subcellularLocation>
</comment>
<comment type="similarity">
    <text evidence="8">Belongs to the P-Pant transferase superfamily. AcpS family.</text>
</comment>
<keyword evidence="4 8" id="KW-0276">Fatty acid metabolism</keyword>
<sequence>MIIGIGHDMVDIRRIERAALRYGSRFLDRIFTPAEQALAAQRSADPAVYAGTLAKRFAAKEALAKALGTGVGRCGVLFRSLEVIVSEQGAPGMVLHNGAACYLRNITPEGRMVRVHLSMTDEYPYASAFVLLEAAMAGPSFPR</sequence>
<evidence type="ECO:0000256" key="7">
    <source>
        <dbReference type="ARBA" id="ARBA00023160"/>
    </source>
</evidence>
<organism evidence="10 11">
    <name type="scientific">Haematospirillum jordaniae</name>
    <dbReference type="NCBI Taxonomy" id="1549855"/>
    <lineage>
        <taxon>Bacteria</taxon>
        <taxon>Pseudomonadati</taxon>
        <taxon>Pseudomonadota</taxon>
        <taxon>Alphaproteobacteria</taxon>
        <taxon>Rhodospirillales</taxon>
        <taxon>Novispirillaceae</taxon>
        <taxon>Haematospirillum</taxon>
    </lineage>
</organism>
<dbReference type="GO" id="GO:0008897">
    <property type="term" value="F:holo-[acyl-carrier-protein] synthase activity"/>
    <property type="evidence" value="ECO:0007669"/>
    <property type="project" value="UniProtKB-UniRule"/>
</dbReference>
<dbReference type="GO" id="GO:0005737">
    <property type="term" value="C:cytoplasm"/>
    <property type="evidence" value="ECO:0007669"/>
    <property type="project" value="UniProtKB-SubCell"/>
</dbReference>
<evidence type="ECO:0000256" key="1">
    <source>
        <dbReference type="ARBA" id="ARBA00022516"/>
    </source>
</evidence>
<dbReference type="EMBL" id="CP014525">
    <property type="protein sequence ID" value="AMW35125.1"/>
    <property type="molecule type" value="Genomic_DNA"/>
</dbReference>
<dbReference type="HAMAP" id="MF_00101">
    <property type="entry name" value="AcpS"/>
    <property type="match status" value="1"/>
</dbReference>
<dbReference type="Pfam" id="PF01648">
    <property type="entry name" value="ACPS"/>
    <property type="match status" value="1"/>
</dbReference>
<accession>A0A143DEG5</accession>
<dbReference type="Gene3D" id="3.90.470.20">
    <property type="entry name" value="4'-phosphopantetheinyl transferase domain"/>
    <property type="match status" value="1"/>
</dbReference>
<dbReference type="Proteomes" id="UP000076066">
    <property type="component" value="Chromosome"/>
</dbReference>
<dbReference type="InterPro" id="IPR002582">
    <property type="entry name" value="ACPS"/>
</dbReference>
<feature type="domain" description="4'-phosphopantetheinyl transferase" evidence="9">
    <location>
        <begin position="4"/>
        <end position="100"/>
    </location>
</feature>
<dbReference type="STRING" id="1549855.AY555_07990"/>
<evidence type="ECO:0000256" key="6">
    <source>
        <dbReference type="ARBA" id="ARBA00023098"/>
    </source>
</evidence>
<evidence type="ECO:0000256" key="4">
    <source>
        <dbReference type="ARBA" id="ARBA00022832"/>
    </source>
</evidence>
<proteinExistence type="inferred from homology"/>
<keyword evidence="8" id="KW-0963">Cytoplasm</keyword>
<keyword evidence="3 8" id="KW-0479">Metal-binding</keyword>
<comment type="cofactor">
    <cofactor evidence="8">
        <name>Mg(2+)</name>
        <dbReference type="ChEBI" id="CHEBI:18420"/>
    </cofactor>
</comment>
<keyword evidence="5 8" id="KW-0460">Magnesium</keyword>
<protein>
    <recommendedName>
        <fullName evidence="8">Holo-[acyl-carrier-protein] synthase</fullName>
        <shortName evidence="8">Holo-ACP synthase</shortName>
        <ecNumber evidence="8">2.7.8.7</ecNumber>
    </recommendedName>
    <alternativeName>
        <fullName evidence="8">4'-phosphopantetheinyl transferase AcpS</fullName>
    </alternativeName>
</protein>
<keyword evidence="1 8" id="KW-0444">Lipid biosynthesis</keyword>
<name>A0A143DEG5_9PROT</name>
<dbReference type="RefSeq" id="WP_066135426.1">
    <property type="nucleotide sequence ID" value="NZ_CP014525.1"/>
</dbReference>
<evidence type="ECO:0000256" key="8">
    <source>
        <dbReference type="HAMAP-Rule" id="MF_00101"/>
    </source>
</evidence>
<keyword evidence="7 8" id="KW-0275">Fatty acid biosynthesis</keyword>
<dbReference type="EC" id="2.7.8.7" evidence="8"/>
<gene>
    <name evidence="8" type="primary">acpS</name>
    <name evidence="10" type="ORF">AY555_07990</name>
</gene>
<keyword evidence="2 8" id="KW-0808">Transferase</keyword>
<dbReference type="GeneID" id="53317096"/>
<dbReference type="SUPFAM" id="SSF56214">
    <property type="entry name" value="4'-phosphopantetheinyl transferase"/>
    <property type="match status" value="1"/>
</dbReference>
<evidence type="ECO:0000256" key="3">
    <source>
        <dbReference type="ARBA" id="ARBA00022723"/>
    </source>
</evidence>
<dbReference type="InterPro" id="IPR004568">
    <property type="entry name" value="Ppantetheine-prot_Trfase_dom"/>
</dbReference>
<dbReference type="NCBIfam" id="TIGR00516">
    <property type="entry name" value="acpS"/>
    <property type="match status" value="1"/>
</dbReference>
<reference evidence="10 11" key="1">
    <citation type="submission" date="2016-02" db="EMBL/GenBank/DDBJ databases">
        <title>Complete Genome of H5569, the type strain of the newly described species Haematospirillium jordaniae.</title>
        <authorList>
            <person name="Nicholson A.C."/>
            <person name="Humrighouse B.W."/>
            <person name="Loparov V."/>
            <person name="McQuiston J.R."/>
        </authorList>
    </citation>
    <scope>NUCLEOTIDE SEQUENCE [LARGE SCALE GENOMIC DNA]</scope>
    <source>
        <strain evidence="10 11">H5569</strain>
    </source>
</reference>
<feature type="binding site" evidence="8">
    <location>
        <position position="8"/>
    </location>
    <ligand>
        <name>Mg(2+)</name>
        <dbReference type="ChEBI" id="CHEBI:18420"/>
    </ligand>
</feature>
<keyword evidence="11" id="KW-1185">Reference proteome</keyword>
<dbReference type="KEGG" id="hjo:AY555_07990"/>
<dbReference type="GO" id="GO:0000287">
    <property type="term" value="F:magnesium ion binding"/>
    <property type="evidence" value="ECO:0007669"/>
    <property type="project" value="UniProtKB-UniRule"/>
</dbReference>
<evidence type="ECO:0000313" key="11">
    <source>
        <dbReference type="Proteomes" id="UP000076066"/>
    </source>
</evidence>
<comment type="catalytic activity">
    <reaction evidence="8">
        <text>apo-[ACP] + CoA = holo-[ACP] + adenosine 3',5'-bisphosphate + H(+)</text>
        <dbReference type="Rhea" id="RHEA:12068"/>
        <dbReference type="Rhea" id="RHEA-COMP:9685"/>
        <dbReference type="Rhea" id="RHEA-COMP:9690"/>
        <dbReference type="ChEBI" id="CHEBI:15378"/>
        <dbReference type="ChEBI" id="CHEBI:29999"/>
        <dbReference type="ChEBI" id="CHEBI:57287"/>
        <dbReference type="ChEBI" id="CHEBI:58343"/>
        <dbReference type="ChEBI" id="CHEBI:64479"/>
        <dbReference type="EC" id="2.7.8.7"/>
    </reaction>
</comment>
<dbReference type="InterPro" id="IPR008278">
    <property type="entry name" value="4-PPantetheinyl_Trfase_dom"/>
</dbReference>
<evidence type="ECO:0000259" key="9">
    <source>
        <dbReference type="Pfam" id="PF01648"/>
    </source>
</evidence>
<dbReference type="NCBIfam" id="TIGR00556">
    <property type="entry name" value="pantethn_trn"/>
    <property type="match status" value="1"/>
</dbReference>
<evidence type="ECO:0000256" key="2">
    <source>
        <dbReference type="ARBA" id="ARBA00022679"/>
    </source>
</evidence>